<comment type="subcellular location">
    <subcellularLocation>
        <location evidence="1">Cell inner membrane</location>
        <topology evidence="1">Single-pass membrane protein</topology>
    </subcellularLocation>
</comment>
<dbReference type="InterPro" id="IPR022346">
    <property type="entry name" value="T2SS_GspH"/>
</dbReference>
<evidence type="ECO:0000256" key="8">
    <source>
        <dbReference type="SAM" id="Phobius"/>
    </source>
</evidence>
<keyword evidence="5 8" id="KW-0812">Transmembrane</keyword>
<dbReference type="InterPro" id="IPR045584">
    <property type="entry name" value="Pilin-like"/>
</dbReference>
<reference evidence="10" key="1">
    <citation type="submission" date="2016-10" db="EMBL/GenBank/DDBJ databases">
        <title>Sequence of Gallionella enrichment culture.</title>
        <authorList>
            <person name="Poehlein A."/>
            <person name="Muehling M."/>
            <person name="Daniel R."/>
        </authorList>
    </citation>
    <scope>NUCLEOTIDE SEQUENCE</scope>
</reference>
<dbReference type="EMBL" id="MLJW01000270">
    <property type="protein sequence ID" value="OIQ91106.1"/>
    <property type="molecule type" value="Genomic_DNA"/>
</dbReference>
<dbReference type="InterPro" id="IPR012902">
    <property type="entry name" value="N_methyl_site"/>
</dbReference>
<feature type="domain" description="General secretion pathway GspH" evidence="9">
    <location>
        <begin position="89"/>
        <end position="207"/>
    </location>
</feature>
<evidence type="ECO:0000259" key="9">
    <source>
        <dbReference type="Pfam" id="PF12019"/>
    </source>
</evidence>
<evidence type="ECO:0000256" key="6">
    <source>
        <dbReference type="ARBA" id="ARBA00022989"/>
    </source>
</evidence>
<evidence type="ECO:0000256" key="5">
    <source>
        <dbReference type="ARBA" id="ARBA00022692"/>
    </source>
</evidence>
<proteinExistence type="predicted"/>
<accession>A0A1J5R6S9</accession>
<evidence type="ECO:0000256" key="1">
    <source>
        <dbReference type="ARBA" id="ARBA00004377"/>
    </source>
</evidence>
<organism evidence="10">
    <name type="scientific">mine drainage metagenome</name>
    <dbReference type="NCBI Taxonomy" id="410659"/>
    <lineage>
        <taxon>unclassified sequences</taxon>
        <taxon>metagenomes</taxon>
        <taxon>ecological metagenomes</taxon>
    </lineage>
</organism>
<evidence type="ECO:0000313" key="10">
    <source>
        <dbReference type="EMBL" id="OIQ91106.1"/>
    </source>
</evidence>
<keyword evidence="3" id="KW-0488">Methylation</keyword>
<name>A0A1J5R6S9_9ZZZZ</name>
<dbReference type="Pfam" id="PF07963">
    <property type="entry name" value="N_methyl"/>
    <property type="match status" value="1"/>
</dbReference>
<keyword evidence="4" id="KW-0997">Cell inner membrane</keyword>
<keyword evidence="6 8" id="KW-1133">Transmembrane helix</keyword>
<dbReference type="NCBIfam" id="TIGR02532">
    <property type="entry name" value="IV_pilin_GFxxxE"/>
    <property type="match status" value="1"/>
</dbReference>
<dbReference type="GO" id="GO:0015628">
    <property type="term" value="P:protein secretion by the type II secretion system"/>
    <property type="evidence" value="ECO:0007669"/>
    <property type="project" value="InterPro"/>
</dbReference>
<keyword evidence="7 8" id="KW-0472">Membrane</keyword>
<gene>
    <name evidence="10" type="ORF">GALL_270100</name>
</gene>
<protein>
    <submittedName>
        <fullName evidence="10">Putative major pilin subunit</fullName>
    </submittedName>
</protein>
<evidence type="ECO:0000256" key="4">
    <source>
        <dbReference type="ARBA" id="ARBA00022519"/>
    </source>
</evidence>
<dbReference type="SUPFAM" id="SSF54523">
    <property type="entry name" value="Pili subunits"/>
    <property type="match status" value="1"/>
</dbReference>
<dbReference type="GO" id="GO:0015627">
    <property type="term" value="C:type II protein secretion system complex"/>
    <property type="evidence" value="ECO:0007669"/>
    <property type="project" value="InterPro"/>
</dbReference>
<keyword evidence="2" id="KW-1003">Cell membrane</keyword>
<evidence type="ECO:0000256" key="2">
    <source>
        <dbReference type="ARBA" id="ARBA00022475"/>
    </source>
</evidence>
<dbReference type="AlphaFoldDB" id="A0A1J5R6S9"/>
<dbReference type="Gene3D" id="3.55.40.10">
    <property type="entry name" value="minor pseudopilin epsh domain"/>
    <property type="match status" value="1"/>
</dbReference>
<sequence length="219" mass="23221">MRWGARDRAAYLEKIPAGQTKWQAMSIQLKSLPMAHAFSSPACRCPHEPGFTLIEVMVSVAILGILAALAAPGFTDTIKKYRIDAIRKELIGSMQLARAEAIRRGVPVILARTTGCAATLLGSTDWSCGWTVFVDTNLNGTQSTGDVVLQTTQIPTGYGIMHSGTGSSKLQFNVWGQAQGVGHSFVLTPPEGVSGASTTTLCLNSGGRIRQLPGEATCT</sequence>
<feature type="transmembrane region" description="Helical" evidence="8">
    <location>
        <begin position="56"/>
        <end position="74"/>
    </location>
</feature>
<evidence type="ECO:0000256" key="3">
    <source>
        <dbReference type="ARBA" id="ARBA00022481"/>
    </source>
</evidence>
<evidence type="ECO:0000256" key="7">
    <source>
        <dbReference type="ARBA" id="ARBA00023136"/>
    </source>
</evidence>
<dbReference type="GO" id="GO:0005886">
    <property type="term" value="C:plasma membrane"/>
    <property type="evidence" value="ECO:0007669"/>
    <property type="project" value="UniProtKB-SubCell"/>
</dbReference>
<comment type="caution">
    <text evidence="10">The sequence shown here is derived from an EMBL/GenBank/DDBJ whole genome shotgun (WGS) entry which is preliminary data.</text>
</comment>
<dbReference type="Pfam" id="PF12019">
    <property type="entry name" value="GspH"/>
    <property type="match status" value="1"/>
</dbReference>